<gene>
    <name evidence="9" type="ORF">EJP67_33060</name>
</gene>
<keyword evidence="3" id="KW-1003">Cell membrane</keyword>
<evidence type="ECO:0000256" key="8">
    <source>
        <dbReference type="SAM" id="Phobius"/>
    </source>
</evidence>
<dbReference type="RefSeq" id="WP_126025938.1">
    <property type="nucleotide sequence ID" value="NZ_RXFT01000026.1"/>
</dbReference>
<evidence type="ECO:0000256" key="5">
    <source>
        <dbReference type="ARBA" id="ARBA00022989"/>
    </source>
</evidence>
<keyword evidence="6 8" id="KW-0472">Membrane</keyword>
<evidence type="ECO:0000256" key="6">
    <source>
        <dbReference type="ARBA" id="ARBA00023136"/>
    </source>
</evidence>
<dbReference type="Pfam" id="PF03743">
    <property type="entry name" value="TrbI"/>
    <property type="match status" value="1"/>
</dbReference>
<evidence type="ECO:0000256" key="7">
    <source>
        <dbReference type="SAM" id="MobiDB-lite"/>
    </source>
</evidence>
<evidence type="ECO:0000256" key="3">
    <source>
        <dbReference type="ARBA" id="ARBA00022475"/>
    </source>
</evidence>
<dbReference type="Proteomes" id="UP000281118">
    <property type="component" value="Unassembled WGS sequence"/>
</dbReference>
<reference evidence="9 10" key="1">
    <citation type="submission" date="2018-12" db="EMBL/GenBank/DDBJ databases">
        <title>The genome sequences of Variovorax guangxiensis DSM 27352.</title>
        <authorList>
            <person name="Gao J."/>
            <person name="Sun J."/>
        </authorList>
    </citation>
    <scope>NUCLEOTIDE SEQUENCE [LARGE SCALE GENOMIC DNA]</scope>
    <source>
        <strain evidence="9 10">DSM 27352</strain>
    </source>
</reference>
<keyword evidence="5 8" id="KW-1133">Transmembrane helix</keyword>
<keyword evidence="4 8" id="KW-0812">Transmembrane</keyword>
<protein>
    <recommendedName>
        <fullName evidence="11">TrbI/VirB10 family protein</fullName>
    </recommendedName>
</protein>
<dbReference type="AlphaFoldDB" id="A0A433MVN7"/>
<feature type="region of interest" description="Disordered" evidence="7">
    <location>
        <begin position="1"/>
        <end position="20"/>
    </location>
</feature>
<evidence type="ECO:0000256" key="1">
    <source>
        <dbReference type="ARBA" id="ARBA00004162"/>
    </source>
</evidence>
<organism evidence="9 10">
    <name type="scientific">Variovorax guangxiensis</name>
    <dbReference type="NCBI Taxonomy" id="1775474"/>
    <lineage>
        <taxon>Bacteria</taxon>
        <taxon>Pseudomonadati</taxon>
        <taxon>Pseudomonadota</taxon>
        <taxon>Betaproteobacteria</taxon>
        <taxon>Burkholderiales</taxon>
        <taxon>Comamonadaceae</taxon>
        <taxon>Variovorax</taxon>
    </lineage>
</organism>
<evidence type="ECO:0000256" key="2">
    <source>
        <dbReference type="ARBA" id="ARBA00010265"/>
    </source>
</evidence>
<comment type="subcellular location">
    <subcellularLocation>
        <location evidence="1">Cell membrane</location>
        <topology evidence="1">Single-pass membrane protein</topology>
    </subcellularLocation>
</comment>
<feature type="transmembrane region" description="Helical" evidence="8">
    <location>
        <begin position="44"/>
        <end position="62"/>
    </location>
</feature>
<dbReference type="Gene3D" id="2.40.128.260">
    <property type="entry name" value="Type IV secretion system, VirB10/TraB/TrbI"/>
    <property type="match status" value="2"/>
</dbReference>
<dbReference type="CDD" id="cd16429">
    <property type="entry name" value="VirB10"/>
    <property type="match status" value="1"/>
</dbReference>
<proteinExistence type="inferred from homology"/>
<evidence type="ECO:0008006" key="11">
    <source>
        <dbReference type="Google" id="ProtNLM"/>
    </source>
</evidence>
<feature type="region of interest" description="Disordered" evidence="7">
    <location>
        <begin position="160"/>
        <end position="180"/>
    </location>
</feature>
<sequence length="474" mass="48318">MATDNNNGTGAAISSSGATGQPADLGIVSVNSRGGSSSNMLPKVIFVVLLLAIVLVGGLFAVNKWRAFSNARDAAASKDDKNENRPALVGLRRKFDSDPQFAESAPKIDAKGGPCDDGTPGVVLVGPDGNAMLAPSGQAMRVCKDGRVISPGGPAKVVPEVKSGAQQPQGAATTPPPSRYAGDVIVPVPSKPLAGAAPAGPSERSMQTLAMVQDILGKTTGQQAAGGFGSAPGSTVNLGGAGGTGGGGGGAASPQGSIGSLLTPSATPMVQAGMLGDRNMILPKGRTIDCGLSMRLVNEVTGMATCVISSDVYSDNGRVLLLERGSEATGEYMSAMQQGQKRIFVLWTRVKTPNGVVMNLNSPAADSLGTSGLDGYIDNHWFERIGAAVMLSLVQDAIAYKTTEAGRSTGTGTTAQGGTVVLQNSQQTGSSLAEKILASTINIKPTLYKNQGDRASIFVARDLDFGTVYALRPR</sequence>
<dbReference type="GO" id="GO:0005886">
    <property type="term" value="C:plasma membrane"/>
    <property type="evidence" value="ECO:0007669"/>
    <property type="project" value="UniProtKB-SubCell"/>
</dbReference>
<dbReference type="NCBIfam" id="NF038091">
    <property type="entry name" value="T4SS_VirB10"/>
    <property type="match status" value="1"/>
</dbReference>
<dbReference type="InterPro" id="IPR047695">
    <property type="entry name" value="T4SS_VirB10/PtlG"/>
</dbReference>
<dbReference type="InterPro" id="IPR005498">
    <property type="entry name" value="T4SS_VirB10/TraB/TrbI"/>
</dbReference>
<dbReference type="EMBL" id="RXFT01000026">
    <property type="protein sequence ID" value="RUR71888.1"/>
    <property type="molecule type" value="Genomic_DNA"/>
</dbReference>
<name>A0A433MVN7_9BURK</name>
<feature type="compositionally biased region" description="Low complexity" evidence="7">
    <location>
        <begin position="164"/>
        <end position="173"/>
    </location>
</feature>
<comment type="similarity">
    <text evidence="2">Belongs to the TrbI/VirB10 family.</text>
</comment>
<feature type="compositionally biased region" description="Polar residues" evidence="7">
    <location>
        <begin position="1"/>
        <end position="19"/>
    </location>
</feature>
<evidence type="ECO:0000313" key="10">
    <source>
        <dbReference type="Proteomes" id="UP000281118"/>
    </source>
</evidence>
<accession>A0A433MVN7</accession>
<dbReference type="InterPro" id="IPR042217">
    <property type="entry name" value="T4SS_VirB10/TrbI"/>
</dbReference>
<comment type="caution">
    <text evidence="9">The sequence shown here is derived from an EMBL/GenBank/DDBJ whole genome shotgun (WGS) entry which is preliminary data.</text>
</comment>
<evidence type="ECO:0000256" key="4">
    <source>
        <dbReference type="ARBA" id="ARBA00022692"/>
    </source>
</evidence>
<dbReference type="OrthoDB" id="9766860at2"/>
<evidence type="ECO:0000313" key="9">
    <source>
        <dbReference type="EMBL" id="RUR71888.1"/>
    </source>
</evidence>